<keyword evidence="4" id="KW-0804">Transcription</keyword>
<keyword evidence="3" id="KW-0805">Transcription regulation</keyword>
<dbReference type="InterPro" id="IPR011006">
    <property type="entry name" value="CheY-like_superfamily"/>
</dbReference>
<protein>
    <recommendedName>
        <fullName evidence="7">Response regulatory domain-containing protein</fullName>
    </recommendedName>
</protein>
<evidence type="ECO:0000256" key="2">
    <source>
        <dbReference type="ARBA" id="ARBA00023012"/>
    </source>
</evidence>
<dbReference type="InterPro" id="IPR006447">
    <property type="entry name" value="Myb_dom_plants"/>
</dbReference>
<name>A0A6A6MSZ1_HEVBR</name>
<dbReference type="PROSITE" id="PS50110">
    <property type="entry name" value="RESPONSE_REGULATORY"/>
    <property type="match status" value="1"/>
</dbReference>
<comment type="subcellular location">
    <subcellularLocation>
        <location evidence="1">Nucleus</location>
    </subcellularLocation>
</comment>
<keyword evidence="6" id="KW-0597">Phosphoprotein</keyword>
<keyword evidence="5" id="KW-0539">Nucleus</keyword>
<dbReference type="InterPro" id="IPR001789">
    <property type="entry name" value="Sig_transdc_resp-reg_receiver"/>
</dbReference>
<sequence length="572" mass="62275">MIELSIVTVKNSLDALATLRSANEAFELVVTDLHMPGMNGLELQKSKKNSRFLLLVIMSSDDKESVVLKSLESGAAFYMVKPVNPDDLHNVWQYAVASKKEAVPKKILEFMNVPGLTRENVASHLQKYRMFLKKVAEKGFWTSRNVSERVLRSSFAYGYANSMFQNPQQEYWPFLRQQPFMRSSFQPGYGGTFCGLGSSRCGLSRFPNQEASSSNSVPQLRYGQSSLFCNPTSLQRPMFSNPYPLHLANRSTFNNTGMNLFSNAATTNGVTSGTSPMQMNPEQNQANLQNNATPFKFGTIGIDSSNYSSGTSNMGTINSSYPSLNQNNNYAGIRLTSEGELIGTGLKQFSGNELSRGSNNGFNGLINWTHNNNLNNAPPGNEKFGFSGAQVAGFSSSGFGSASQFSPTFSPANPENTSVLAPMPQQTSALAPMPQQTSALAPLSQQHTSTGLANTEGENDNAFNNLMNNASNFCSISDNNQQDLGEGDLGELLFRSTYATPYQEQNVEGFLNVNLPSSPYPAEVSSPVNELLNAEFSSACTIADKTPEQSSSQACLLLAPFLAYSPIHKAYK</sequence>
<dbReference type="SUPFAM" id="SSF46689">
    <property type="entry name" value="Homeodomain-like"/>
    <property type="match status" value="1"/>
</dbReference>
<evidence type="ECO:0000256" key="5">
    <source>
        <dbReference type="ARBA" id="ARBA00023242"/>
    </source>
</evidence>
<dbReference type="GO" id="GO:0003677">
    <property type="term" value="F:DNA binding"/>
    <property type="evidence" value="ECO:0007669"/>
    <property type="project" value="InterPro"/>
</dbReference>
<evidence type="ECO:0000256" key="1">
    <source>
        <dbReference type="ARBA" id="ARBA00004123"/>
    </source>
</evidence>
<dbReference type="SUPFAM" id="SSF52172">
    <property type="entry name" value="CheY-like"/>
    <property type="match status" value="1"/>
</dbReference>
<comment type="caution">
    <text evidence="8">The sequence shown here is derived from an EMBL/GenBank/DDBJ whole genome shotgun (WGS) entry which is preliminary data.</text>
</comment>
<evidence type="ECO:0000313" key="9">
    <source>
        <dbReference type="Proteomes" id="UP000467840"/>
    </source>
</evidence>
<evidence type="ECO:0000259" key="7">
    <source>
        <dbReference type="PROSITE" id="PS50110"/>
    </source>
</evidence>
<proteinExistence type="predicted"/>
<dbReference type="GO" id="GO:0000160">
    <property type="term" value="P:phosphorelay signal transduction system"/>
    <property type="evidence" value="ECO:0007669"/>
    <property type="project" value="UniProtKB-KW"/>
</dbReference>
<evidence type="ECO:0000256" key="4">
    <source>
        <dbReference type="ARBA" id="ARBA00023163"/>
    </source>
</evidence>
<dbReference type="Gene3D" id="3.40.50.2300">
    <property type="match status" value="1"/>
</dbReference>
<feature type="domain" description="Response regulatory" evidence="7">
    <location>
        <begin position="1"/>
        <end position="96"/>
    </location>
</feature>
<dbReference type="Proteomes" id="UP000467840">
    <property type="component" value="Chromosome 15"/>
</dbReference>
<keyword evidence="9" id="KW-1185">Reference proteome</keyword>
<feature type="modified residue" description="4-aspartylphosphate" evidence="6">
    <location>
        <position position="32"/>
    </location>
</feature>
<dbReference type="EMBL" id="JAAGAX010000005">
    <property type="protein sequence ID" value="KAF2315685.1"/>
    <property type="molecule type" value="Genomic_DNA"/>
</dbReference>
<gene>
    <name evidence="8" type="ORF">GH714_040214</name>
</gene>
<dbReference type="InterPro" id="IPR045279">
    <property type="entry name" value="ARR-like"/>
</dbReference>
<accession>A0A6A6MSZ1</accession>
<organism evidence="8 9">
    <name type="scientific">Hevea brasiliensis</name>
    <name type="common">Para rubber tree</name>
    <name type="synonym">Siphonia brasiliensis</name>
    <dbReference type="NCBI Taxonomy" id="3981"/>
    <lineage>
        <taxon>Eukaryota</taxon>
        <taxon>Viridiplantae</taxon>
        <taxon>Streptophyta</taxon>
        <taxon>Embryophyta</taxon>
        <taxon>Tracheophyta</taxon>
        <taxon>Spermatophyta</taxon>
        <taxon>Magnoliopsida</taxon>
        <taxon>eudicotyledons</taxon>
        <taxon>Gunneridae</taxon>
        <taxon>Pentapetalae</taxon>
        <taxon>rosids</taxon>
        <taxon>fabids</taxon>
        <taxon>Malpighiales</taxon>
        <taxon>Euphorbiaceae</taxon>
        <taxon>Crotonoideae</taxon>
        <taxon>Micrandreae</taxon>
        <taxon>Hevea</taxon>
    </lineage>
</organism>
<dbReference type="GO" id="GO:0009736">
    <property type="term" value="P:cytokinin-activated signaling pathway"/>
    <property type="evidence" value="ECO:0007669"/>
    <property type="project" value="InterPro"/>
</dbReference>
<dbReference type="Gene3D" id="1.10.10.60">
    <property type="entry name" value="Homeodomain-like"/>
    <property type="match status" value="1"/>
</dbReference>
<dbReference type="PANTHER" id="PTHR43874:SF19">
    <property type="entry name" value="RESPONSE REGULATOR 23-RELATED"/>
    <property type="match status" value="1"/>
</dbReference>
<dbReference type="GO" id="GO:0005634">
    <property type="term" value="C:nucleus"/>
    <property type="evidence" value="ECO:0007669"/>
    <property type="project" value="UniProtKB-SubCell"/>
</dbReference>
<evidence type="ECO:0000313" key="8">
    <source>
        <dbReference type="EMBL" id="KAF2315685.1"/>
    </source>
</evidence>
<dbReference type="PANTHER" id="PTHR43874">
    <property type="entry name" value="TWO-COMPONENT RESPONSE REGULATOR"/>
    <property type="match status" value="1"/>
</dbReference>
<evidence type="ECO:0000256" key="3">
    <source>
        <dbReference type="ARBA" id="ARBA00023015"/>
    </source>
</evidence>
<dbReference type="InterPro" id="IPR009057">
    <property type="entry name" value="Homeodomain-like_sf"/>
</dbReference>
<dbReference type="AlphaFoldDB" id="A0A6A6MSZ1"/>
<dbReference type="NCBIfam" id="TIGR01557">
    <property type="entry name" value="myb_SHAQKYF"/>
    <property type="match status" value="1"/>
</dbReference>
<keyword evidence="2" id="KW-0902">Two-component regulatory system</keyword>
<reference evidence="8 9" key="1">
    <citation type="journal article" date="2020" name="Mol. Plant">
        <title>The Chromosome-Based Rubber Tree Genome Provides New Insights into Spurge Genome Evolution and Rubber Biosynthesis.</title>
        <authorList>
            <person name="Liu J."/>
            <person name="Shi C."/>
            <person name="Shi C.C."/>
            <person name="Li W."/>
            <person name="Zhang Q.J."/>
            <person name="Zhang Y."/>
            <person name="Li K."/>
            <person name="Lu H.F."/>
            <person name="Shi C."/>
            <person name="Zhu S.T."/>
            <person name="Xiao Z.Y."/>
            <person name="Nan H."/>
            <person name="Yue Y."/>
            <person name="Zhu X.G."/>
            <person name="Wu Y."/>
            <person name="Hong X.N."/>
            <person name="Fan G.Y."/>
            <person name="Tong Y."/>
            <person name="Zhang D."/>
            <person name="Mao C.L."/>
            <person name="Liu Y.L."/>
            <person name="Hao S.J."/>
            <person name="Liu W.Q."/>
            <person name="Lv M.Q."/>
            <person name="Zhang H.B."/>
            <person name="Liu Y."/>
            <person name="Hu-Tang G.R."/>
            <person name="Wang J.P."/>
            <person name="Wang J.H."/>
            <person name="Sun Y.H."/>
            <person name="Ni S.B."/>
            <person name="Chen W.B."/>
            <person name="Zhang X.C."/>
            <person name="Jiao Y.N."/>
            <person name="Eichler E.E."/>
            <person name="Li G.H."/>
            <person name="Liu X."/>
            <person name="Gao L.Z."/>
        </authorList>
    </citation>
    <scope>NUCLEOTIDE SEQUENCE [LARGE SCALE GENOMIC DNA]</scope>
    <source>
        <strain evidence="9">cv. GT1</strain>
        <tissue evidence="8">Leaf</tissue>
    </source>
</reference>
<evidence type="ECO:0000256" key="6">
    <source>
        <dbReference type="PROSITE-ProRule" id="PRU00169"/>
    </source>
</evidence>
<dbReference type="Pfam" id="PF00072">
    <property type="entry name" value="Response_reg"/>
    <property type="match status" value="1"/>
</dbReference>